<feature type="signal peptide" evidence="1">
    <location>
        <begin position="1"/>
        <end position="19"/>
    </location>
</feature>
<dbReference type="Proteomes" id="UP000031671">
    <property type="component" value="Unassembled WGS sequence"/>
</dbReference>
<feature type="chain" id="PRO_5002121774" evidence="1">
    <location>
        <begin position="20"/>
        <end position="323"/>
    </location>
</feature>
<name>A0A0B8NT74_9VIBR</name>
<keyword evidence="3" id="KW-1185">Reference proteome</keyword>
<dbReference type="AlphaFoldDB" id="A0A0B8NT74"/>
<proteinExistence type="predicted"/>
<keyword evidence="1" id="KW-0732">Signal</keyword>
<evidence type="ECO:0000313" key="3">
    <source>
        <dbReference type="Proteomes" id="UP000031671"/>
    </source>
</evidence>
<dbReference type="InterPro" id="IPR011042">
    <property type="entry name" value="6-blade_b-propeller_TolB-like"/>
</dbReference>
<reference evidence="2 3" key="2">
    <citation type="submission" date="2015-01" db="EMBL/GenBank/DDBJ databases">
        <authorList>
            <consortium name="NBRP consortium"/>
            <person name="Sawabe T."/>
            <person name="Meirelles P."/>
            <person name="Feng G."/>
            <person name="Sayaka M."/>
            <person name="Hattori M."/>
            <person name="Ohkuma M."/>
        </authorList>
    </citation>
    <scope>NUCLEOTIDE SEQUENCE [LARGE SCALE GENOMIC DNA]</scope>
    <source>
        <strain evidence="3">JCM 19231</strain>
    </source>
</reference>
<dbReference type="RefSeq" id="WP_261837170.1">
    <property type="nucleotide sequence ID" value="NZ_AP024882.1"/>
</dbReference>
<accession>A0A0B8NT74</accession>
<dbReference type="SUPFAM" id="SSF63825">
    <property type="entry name" value="YWTD domain"/>
    <property type="match status" value="1"/>
</dbReference>
<sequence length="323" mass="35737">MKKLILTTLIFATSASSSANNVDKSAIQENNKNSPNTQHIYMMTYSSEEEYNHLSVLDLESKQVSKVADTNGGSAIEVVGDTVYVSASSTAAQGIWTVKTDGTEEALFNYVPMAGRLPIAVDRNQNEVYVGSSVNDSVLKMFFGNGDDSYPQEGEDYEFILDPIAEGCMAGCEPGAMFVDEENHRFYLAYGFGDDAKIISSTLGSSSEIDRVEEVTTADGFFNDTEDSIKHMEVDPKSKNIYFSNNRFIYKAKISGNQVKIKTLRTAPEEVVDGILGMTVDFADKKIYWSEDYNIYSSNLEGKNVQLILEHDMLALDFSIATR</sequence>
<reference evidence="2 3" key="1">
    <citation type="submission" date="2015-01" db="EMBL/GenBank/DDBJ databases">
        <title>Vibrio sp. C1 JCM 19231 whole genome shotgun sequence.</title>
        <authorList>
            <person name="Sawabe T."/>
            <person name="Meirelles P."/>
            <person name="Feng G."/>
            <person name="Sayaka M."/>
            <person name="Hattori M."/>
            <person name="Ohkuma M."/>
        </authorList>
    </citation>
    <scope>NUCLEOTIDE SEQUENCE [LARGE SCALE GENOMIC DNA]</scope>
    <source>
        <strain evidence="3">JCM 19231</strain>
    </source>
</reference>
<evidence type="ECO:0000313" key="2">
    <source>
        <dbReference type="EMBL" id="GAM55512.1"/>
    </source>
</evidence>
<gene>
    <name evidence="2" type="ORF">JCM19231_5286</name>
</gene>
<evidence type="ECO:0000256" key="1">
    <source>
        <dbReference type="SAM" id="SignalP"/>
    </source>
</evidence>
<dbReference type="EMBL" id="BBRZ01000015">
    <property type="protein sequence ID" value="GAM55512.1"/>
    <property type="molecule type" value="Genomic_DNA"/>
</dbReference>
<dbReference type="Gene3D" id="2.120.10.30">
    <property type="entry name" value="TolB, C-terminal domain"/>
    <property type="match status" value="1"/>
</dbReference>
<comment type="caution">
    <text evidence="2">The sequence shown here is derived from an EMBL/GenBank/DDBJ whole genome shotgun (WGS) entry which is preliminary data.</text>
</comment>
<protein>
    <submittedName>
        <fullName evidence="2">Uncharacterized protein</fullName>
    </submittedName>
</protein>
<organism evidence="2 3">
    <name type="scientific">Vibrio ishigakensis</name>
    <dbReference type="NCBI Taxonomy" id="1481914"/>
    <lineage>
        <taxon>Bacteria</taxon>
        <taxon>Pseudomonadati</taxon>
        <taxon>Pseudomonadota</taxon>
        <taxon>Gammaproteobacteria</taxon>
        <taxon>Vibrionales</taxon>
        <taxon>Vibrionaceae</taxon>
        <taxon>Vibrio</taxon>
    </lineage>
</organism>